<accession>A0A1I1T2K0</accession>
<dbReference type="STRING" id="662367.SAMN05216167_105322"/>
<dbReference type="Gene3D" id="2.60.40.1120">
    <property type="entry name" value="Carboxypeptidase-like, regulatory domain"/>
    <property type="match status" value="1"/>
</dbReference>
<keyword evidence="4" id="KW-1185">Reference proteome</keyword>
<feature type="transmembrane region" description="Helical" evidence="1">
    <location>
        <begin position="63"/>
        <end position="85"/>
    </location>
</feature>
<feature type="domain" description="DUF6923" evidence="2">
    <location>
        <begin position="348"/>
        <end position="581"/>
    </location>
</feature>
<name>A0A1I1T2K0_9BACT</name>
<keyword evidence="1" id="KW-1133">Transmembrane helix</keyword>
<evidence type="ECO:0000313" key="3">
    <source>
        <dbReference type="EMBL" id="SFD52866.1"/>
    </source>
</evidence>
<dbReference type="EMBL" id="FOLQ01000005">
    <property type="protein sequence ID" value="SFD52866.1"/>
    <property type="molecule type" value="Genomic_DNA"/>
</dbReference>
<dbReference type="AlphaFoldDB" id="A0A1I1T2K0"/>
<evidence type="ECO:0000256" key="1">
    <source>
        <dbReference type="SAM" id="Phobius"/>
    </source>
</evidence>
<reference evidence="3 4" key="1">
    <citation type="submission" date="2016-10" db="EMBL/GenBank/DDBJ databases">
        <authorList>
            <person name="de Groot N.N."/>
        </authorList>
    </citation>
    <scope>NUCLEOTIDE SEQUENCE [LARGE SCALE GENOMIC DNA]</scope>
    <source>
        <strain evidence="3 4">DSM 26130</strain>
    </source>
</reference>
<keyword evidence="1" id="KW-0812">Transmembrane</keyword>
<evidence type="ECO:0000259" key="2">
    <source>
        <dbReference type="Pfam" id="PF21959"/>
    </source>
</evidence>
<dbReference type="InterPro" id="IPR054215">
    <property type="entry name" value="DUF6923"/>
</dbReference>
<dbReference type="Pfam" id="PF21959">
    <property type="entry name" value="DUF6923"/>
    <property type="match status" value="2"/>
</dbReference>
<gene>
    <name evidence="3" type="ORF">SAMN05216167_105322</name>
</gene>
<dbReference type="SUPFAM" id="SSF63825">
    <property type="entry name" value="YWTD domain"/>
    <property type="match status" value="2"/>
</dbReference>
<feature type="domain" description="DUF6923" evidence="2">
    <location>
        <begin position="99"/>
        <end position="315"/>
    </location>
</feature>
<sequence>MKKRFTLNYQPISRLLNALLPGQWSPVQELKSLFHLGTVSCAYVEYGNKLNKNLIQKQQKQELFLPLRIFLLLMLASIISLQSAFATTFPCNDVSYRLQGNPSALYKVDLETGIATQLFSASTLGNRKMTALGYSPEDGFLYAYQSGTNDIVQIHNDGGTSVKDITGLPSNVEYNAGEVSKDGIFYLYRSGDATMQKVDISARTTSTLTLSAGSSVGDISISADAKYIYGIATNNGQMVTYNASTGVRTLTDVGIPAMTTSTYIDKSGNLFFINDANSTVYQVTGPNSSPDTESGVQISPTLNTSISTTDGARCTNAFVPLQPSFSCSTFKSYLFQGDANADGGTLNSNTRVYEINIINGSSTQVHGQLIPSSTNSKTSVNNVGFNVTDSYLWGFRRGTNQLVRMGSDWSVQFFAIAGLPTDVPFNAGDIDANGILYLFRGHNNVSSSQVLRVDLKPSSATYLTLLSPLTLAPVDATREMIDLAINPVDGHLYGINATTGNLLRINSSTGAVSTVGATNIPIANPVANAFGACYFDNAGTLYVSQNASGKIYRIPKAATSATGIFVSNGPITDDNDGARCFQQPITELASLSGNVFDDGNALTDNLVNKFGTGSVVIDGTDIDDDVAGNQPIYATLVNSNGAAVTTVPVLSTGTYSFLAVSPGTYSVVLSTNSNGSTTASLPTNWNNTGEKLGTGTGSDGTVNGILTGISVSSNDIENANFGINKKPDVNDATVAAQPNPGGTNQGPVASTAFTGTDLEDGTYTNNLTGRTVTLTPATNGTLYYNGTAVTASTTITSFDPTKVTLDPTATGATSSGNHPTFTYSVKDNAGVFAAPATVTVPFTAPTVTTVSLSGSVLNDGNGLTDNTVNKFGTSSIVINGTDIDPATGNQPIYVTLVNSGGTSLTTVQVSSTGTYTFNGVAPGTYSIVLSTNSAGSTTTSLPTSWTSVGEHLGTNTGSDGTANGILTGISVSSSNISDANFGIDKKPIVNVATITAQVNPGGTAQAPVSSTAFTGSDLEDGTYPTNLTGRVVILTPATNGTLYYNGTAVTGTQTITSFDPTKVTLDPTATGATTGSSGAFPDPTFTYAVKDNAGVVSDLKTVTVPFTLGVPDLAPIIYALPATQYGTTNFTVVVDVYNLLPTASSGLITLYVTKDPLVKLSFASSSVFVGNKIVQNGIWTLDEKNDDFYILKTTEVITGGGHKSFGFTGILTPGNTKGTLTISTTIVGGSGGEVRIDNNSDADKIDYFKK</sequence>
<protein>
    <recommendedName>
        <fullName evidence="2">DUF6923 domain-containing protein</fullName>
    </recommendedName>
</protein>
<dbReference type="Proteomes" id="UP000198598">
    <property type="component" value="Unassembled WGS sequence"/>
</dbReference>
<keyword evidence="1" id="KW-0472">Membrane</keyword>
<evidence type="ECO:0000313" key="4">
    <source>
        <dbReference type="Proteomes" id="UP000198598"/>
    </source>
</evidence>
<organism evidence="3 4">
    <name type="scientific">Spirosoma endophyticum</name>
    <dbReference type="NCBI Taxonomy" id="662367"/>
    <lineage>
        <taxon>Bacteria</taxon>
        <taxon>Pseudomonadati</taxon>
        <taxon>Bacteroidota</taxon>
        <taxon>Cytophagia</taxon>
        <taxon>Cytophagales</taxon>
        <taxon>Cytophagaceae</taxon>
        <taxon>Spirosoma</taxon>
    </lineage>
</organism>
<proteinExistence type="predicted"/>